<evidence type="ECO:0000313" key="3">
    <source>
        <dbReference type="EMBL" id="PPA72003.1"/>
    </source>
</evidence>
<keyword evidence="1" id="KW-0175">Coiled coil</keyword>
<feature type="coiled-coil region" evidence="1">
    <location>
        <begin position="131"/>
        <end position="158"/>
    </location>
</feature>
<protein>
    <submittedName>
        <fullName evidence="3">Peptidase M16</fullName>
    </submittedName>
</protein>
<comment type="caution">
    <text evidence="3">The sequence shown here is derived from an EMBL/GenBank/DDBJ whole genome shotgun (WGS) entry which is preliminary data.</text>
</comment>
<dbReference type="Proteomes" id="UP000239047">
    <property type="component" value="Unassembled WGS sequence"/>
</dbReference>
<evidence type="ECO:0000313" key="4">
    <source>
        <dbReference type="Proteomes" id="UP000239047"/>
    </source>
</evidence>
<evidence type="ECO:0000256" key="1">
    <source>
        <dbReference type="SAM" id="Coils"/>
    </source>
</evidence>
<dbReference type="NCBIfam" id="NF047422">
    <property type="entry name" value="YfmF_fam"/>
    <property type="match status" value="1"/>
</dbReference>
<organism evidence="3 4">
    <name type="scientific">Jeotgalibacillus proteolyticus</name>
    <dbReference type="NCBI Taxonomy" id="2082395"/>
    <lineage>
        <taxon>Bacteria</taxon>
        <taxon>Bacillati</taxon>
        <taxon>Bacillota</taxon>
        <taxon>Bacilli</taxon>
        <taxon>Bacillales</taxon>
        <taxon>Caryophanaceae</taxon>
        <taxon>Jeotgalibacillus</taxon>
    </lineage>
</organism>
<dbReference type="GO" id="GO:0046872">
    <property type="term" value="F:metal ion binding"/>
    <property type="evidence" value="ECO:0007669"/>
    <property type="project" value="InterPro"/>
</dbReference>
<dbReference type="OrthoDB" id="9762085at2"/>
<name>A0A2S5GGL1_9BACL</name>
<dbReference type="Gene3D" id="3.30.830.10">
    <property type="entry name" value="Metalloenzyme, LuxS/M16 peptidase-like"/>
    <property type="match status" value="2"/>
</dbReference>
<dbReference type="PANTHER" id="PTHR11851">
    <property type="entry name" value="METALLOPROTEASE"/>
    <property type="match status" value="1"/>
</dbReference>
<reference evidence="3 4" key="1">
    <citation type="submission" date="2018-02" db="EMBL/GenBank/DDBJ databases">
        <title>Jeotgalibacillus proteolyticum sp. nov. a protease producing bacterium isolated from ocean sediments of Laizhou Bay.</title>
        <authorList>
            <person name="Li Y."/>
        </authorList>
    </citation>
    <scope>NUCLEOTIDE SEQUENCE [LARGE SCALE GENOMIC DNA]</scope>
    <source>
        <strain evidence="3 4">22-7</strain>
    </source>
</reference>
<keyword evidence="4" id="KW-1185">Reference proteome</keyword>
<accession>A0A2S5GGL1</accession>
<feature type="domain" description="Peptidase M16 C-terminal" evidence="2">
    <location>
        <begin position="184"/>
        <end position="356"/>
    </location>
</feature>
<dbReference type="InterPro" id="IPR007863">
    <property type="entry name" value="Peptidase_M16_C"/>
</dbReference>
<dbReference type="InterPro" id="IPR011249">
    <property type="entry name" value="Metalloenz_LuxS/M16"/>
</dbReference>
<dbReference type="InterPro" id="IPR050361">
    <property type="entry name" value="MPP/UQCRC_Complex"/>
</dbReference>
<dbReference type="PANTHER" id="PTHR11851:SF186">
    <property type="entry name" value="INACTIVE METALLOPROTEASE YMFF-RELATED"/>
    <property type="match status" value="1"/>
</dbReference>
<dbReference type="SUPFAM" id="SSF63411">
    <property type="entry name" value="LuxS/MPP-like metallohydrolase"/>
    <property type="match status" value="2"/>
</dbReference>
<proteinExistence type="predicted"/>
<sequence length="424" mass="48108">MTIQPKTVKNEGFSIHTIETKQFKTNQVVVKFRAPLQKENVTARALLPYILQSRTKRWPTTASFRTHLDDLYGATANVDVTKKGESHILSFSVDIANERYLKDTTPLTKEAFTVLAEILFNPLTEGDGFSAKVVEQEKRSLKQRLEAARDDKMKYATQRLIEEMCEGEPFALHPNGLIGEIDALTPEILYQTYKQMLSEDAIDLYVVGDVEHEDILEFCQELLPFQTRPPYENENKTSVQKAESKKIVERQSVKQGKLNIGYRTETVYGDEDYVPLIMMNGILGGFPHSKLFINVREKESLAYYAASRIESHKGLIFIMSGVDPGKIDRASTIIQEQLSAIQEGSISDKEVDQTRAVMKNQMLETLDAARGIIEVLYQSDICGNPFTIDEWFEKVEAVTKEQIINVSKKIMLDTTYILTGKEEA</sequence>
<dbReference type="AlphaFoldDB" id="A0A2S5GGL1"/>
<dbReference type="EMBL" id="PREZ01000001">
    <property type="protein sequence ID" value="PPA72003.1"/>
    <property type="molecule type" value="Genomic_DNA"/>
</dbReference>
<evidence type="ECO:0000259" key="2">
    <source>
        <dbReference type="Pfam" id="PF05193"/>
    </source>
</evidence>
<dbReference type="Pfam" id="PF05193">
    <property type="entry name" value="Peptidase_M16_C"/>
    <property type="match status" value="1"/>
</dbReference>
<gene>
    <name evidence="3" type="ORF">C4B60_01075</name>
</gene>